<gene>
    <name evidence="2" type="ORF">FCM35_KLT01433</name>
</gene>
<accession>A0A833R9H8</accession>
<dbReference type="OrthoDB" id="1916346at2759"/>
<evidence type="ECO:0000259" key="1">
    <source>
        <dbReference type="Pfam" id="PF24750"/>
    </source>
</evidence>
<evidence type="ECO:0000313" key="3">
    <source>
        <dbReference type="Proteomes" id="UP000623129"/>
    </source>
</evidence>
<reference evidence="2" key="1">
    <citation type="submission" date="2020-01" db="EMBL/GenBank/DDBJ databases">
        <title>Genome sequence of Kobresia littledalei, the first chromosome-level genome in the family Cyperaceae.</title>
        <authorList>
            <person name="Qu G."/>
        </authorList>
    </citation>
    <scope>NUCLEOTIDE SEQUENCE</scope>
    <source>
        <strain evidence="2">C.B.Clarke</strain>
        <tissue evidence="2">Leaf</tissue>
    </source>
</reference>
<dbReference type="InterPro" id="IPR050796">
    <property type="entry name" value="SCF_F-box_component"/>
</dbReference>
<dbReference type="Proteomes" id="UP000623129">
    <property type="component" value="Unassembled WGS sequence"/>
</dbReference>
<evidence type="ECO:0000313" key="2">
    <source>
        <dbReference type="EMBL" id="KAF3333742.1"/>
    </source>
</evidence>
<dbReference type="PANTHER" id="PTHR31672:SF13">
    <property type="entry name" value="F-BOX PROTEIN CPR30-LIKE"/>
    <property type="match status" value="1"/>
</dbReference>
<dbReference type="Pfam" id="PF24750">
    <property type="entry name" value="b-prop_At3g26010-like"/>
    <property type="match status" value="1"/>
</dbReference>
<keyword evidence="3" id="KW-1185">Reference proteome</keyword>
<dbReference type="InterPro" id="IPR056592">
    <property type="entry name" value="Beta-prop_At3g26010-like"/>
</dbReference>
<comment type="caution">
    <text evidence="2">The sequence shown here is derived from an EMBL/GenBank/DDBJ whole genome shotgun (WGS) entry which is preliminary data.</text>
</comment>
<feature type="domain" description="F-box protein At3g26010-like beta-propeller" evidence="1">
    <location>
        <begin position="164"/>
        <end position="289"/>
    </location>
</feature>
<dbReference type="PANTHER" id="PTHR31672">
    <property type="entry name" value="BNACNNG10540D PROTEIN"/>
    <property type="match status" value="1"/>
</dbReference>
<sequence length="456" mass="51074">MDDQVSLGNEHLSNRVEEITSFFVKTDPSDIISIALSCSDGMEVSSPGSNSPGEEYYISDETSNYSDLADDAYEHTPVMNPVNQIVNLVLPRLPARSLLRFKSVSFNLKTLISSPFLVLSHFLHPKSISGLFYQTWCGIHYVSLDAPSTNIPDPSFSYLPEPVTIKASTHGVLCVRGQRSLKYYITNPTTMEWAELPETTVEHCDDVAVVIVFDSLYNFSCSYQVVCAYPVKGVEGVYTFETFSSETWAWALSGQICAVENIVAQSGTAVGAVAYWRTTMNTLLSYDPVKDRSNIMQKPHTDMNEVSWELGEMDRHLSVTSTSNLGQIKVSTMEVTNRMEMPKWEEMGNFWLSESAYAMPIRSQGSAGLAFWEYNEDVIGLVLRDMEGRQLCRFEEPNYFGDFVFFPYISTLAPVKRSGAGTSAEPSVRNNDTLHITAETNENKVSVGRWRMVPLH</sequence>
<proteinExistence type="predicted"/>
<protein>
    <submittedName>
        <fullName evidence="2">F-box protein</fullName>
    </submittedName>
</protein>
<dbReference type="AlphaFoldDB" id="A0A833R9H8"/>
<name>A0A833R9H8_9POAL</name>
<dbReference type="EMBL" id="SWLB01000010">
    <property type="protein sequence ID" value="KAF3333742.1"/>
    <property type="molecule type" value="Genomic_DNA"/>
</dbReference>
<organism evidence="2 3">
    <name type="scientific">Carex littledalei</name>
    <dbReference type="NCBI Taxonomy" id="544730"/>
    <lineage>
        <taxon>Eukaryota</taxon>
        <taxon>Viridiplantae</taxon>
        <taxon>Streptophyta</taxon>
        <taxon>Embryophyta</taxon>
        <taxon>Tracheophyta</taxon>
        <taxon>Spermatophyta</taxon>
        <taxon>Magnoliopsida</taxon>
        <taxon>Liliopsida</taxon>
        <taxon>Poales</taxon>
        <taxon>Cyperaceae</taxon>
        <taxon>Cyperoideae</taxon>
        <taxon>Cariceae</taxon>
        <taxon>Carex</taxon>
        <taxon>Carex subgen. Euthyceras</taxon>
    </lineage>
</organism>